<evidence type="ECO:0000259" key="4">
    <source>
        <dbReference type="PROSITE" id="PS51464"/>
    </source>
</evidence>
<dbReference type="GO" id="GO:0016798">
    <property type="term" value="F:hydrolase activity, acting on glycosyl bonds"/>
    <property type="evidence" value="ECO:0007669"/>
    <property type="project" value="UniProtKB-KW"/>
</dbReference>
<keyword evidence="5" id="KW-0413">Isomerase</keyword>
<dbReference type="GO" id="GO:1901135">
    <property type="term" value="P:carbohydrate derivative metabolic process"/>
    <property type="evidence" value="ECO:0007669"/>
    <property type="project" value="InterPro"/>
</dbReference>
<dbReference type="EMBL" id="MCGI01000004">
    <property type="protein sequence ID" value="ODM10383.1"/>
    <property type="molecule type" value="Genomic_DNA"/>
</dbReference>
<dbReference type="Pfam" id="PF01229">
    <property type="entry name" value="Glyco_hydro_39"/>
    <property type="match status" value="1"/>
</dbReference>
<dbReference type="InterPro" id="IPR001347">
    <property type="entry name" value="SIS_dom"/>
</dbReference>
<evidence type="ECO:0000256" key="2">
    <source>
        <dbReference type="ARBA" id="ARBA00022801"/>
    </source>
</evidence>
<dbReference type="PANTHER" id="PTHR38418:SF2">
    <property type="entry name" value="SUGAR ISOMERASE, KPSF_GUTQ (AFU_ORTHOLOGUE AFUA_6G08860)"/>
    <property type="match status" value="1"/>
</dbReference>
<dbReference type="EC" id="5.3.1.13" evidence="5"/>
<dbReference type="PANTHER" id="PTHR38418">
    <property type="entry name" value="SUGAR ISOMERASE, KPSF/GUTQ (AFU_ORTHOLOGUE AFUA_6G08860)"/>
    <property type="match status" value="1"/>
</dbReference>
<name>A0A1E3ANT9_9FIRM</name>
<comment type="similarity">
    <text evidence="1">Belongs to the glycosyl hydrolase 39 family.</text>
</comment>
<evidence type="ECO:0000256" key="3">
    <source>
        <dbReference type="ARBA" id="ARBA00023295"/>
    </source>
</evidence>
<dbReference type="GO" id="GO:0097367">
    <property type="term" value="F:carbohydrate derivative binding"/>
    <property type="evidence" value="ECO:0007669"/>
    <property type="project" value="InterPro"/>
</dbReference>
<reference evidence="5 6" key="1">
    <citation type="submission" date="2016-07" db="EMBL/GenBank/DDBJ databases">
        <title>Characterization of isolates of Eisenbergiella tayi derived from blood cultures, using whole genome sequencing.</title>
        <authorList>
            <person name="Burdz T."/>
            <person name="Wiebe D."/>
            <person name="Huynh C."/>
            <person name="Bernard K."/>
        </authorList>
    </citation>
    <scope>NUCLEOTIDE SEQUENCE [LARGE SCALE GENOMIC DNA]</scope>
    <source>
        <strain evidence="5 6">NML 120489</strain>
    </source>
</reference>
<dbReference type="InterPro" id="IPR046348">
    <property type="entry name" value="SIS_dom_sf"/>
</dbReference>
<dbReference type="SUPFAM" id="SSF53697">
    <property type="entry name" value="SIS domain"/>
    <property type="match status" value="1"/>
</dbReference>
<feature type="domain" description="SIS" evidence="4">
    <location>
        <begin position="57"/>
        <end position="199"/>
    </location>
</feature>
<evidence type="ECO:0000313" key="5">
    <source>
        <dbReference type="EMBL" id="ODM10383.1"/>
    </source>
</evidence>
<dbReference type="Pfam" id="PF01380">
    <property type="entry name" value="SIS"/>
    <property type="match status" value="1"/>
</dbReference>
<dbReference type="GeneID" id="93301626"/>
<dbReference type="SUPFAM" id="SSF51445">
    <property type="entry name" value="(Trans)glycosidases"/>
    <property type="match status" value="1"/>
</dbReference>
<dbReference type="RefSeq" id="WP_069158540.1">
    <property type="nucleotide sequence ID" value="NZ_DBFYTC010000084.1"/>
</dbReference>
<dbReference type="InterPro" id="IPR049166">
    <property type="entry name" value="GH39_cat"/>
</dbReference>
<sequence>MTESGKHYSQKQVLGERVWSRKMEKDLKESVQKAWRIEAGEINKIEAYMDYEAMERAVCLLAGAKRIAASGCGHTGIACRHLAHLMCCIERPARFISPSEGNHGGLGFLEEGDVLVLASRGGRTEELLPMLLAAIRKRVHVIAVTENPDSGLGRGAEVVLPIHIERETDPFNSQGTTSFVVMSALFDALQTAVMERTGYKEEQFARNHPGGAVGELLKRKLGFEIEENPLSVREPAFCSAKQGGTGMEVTIDFSKTCGRIKPMHGVNNVPFVPQDYGNSGLFQKMSEAGIPFSRLHDTGGDWGGAHYVDIANVFPDFDADPEDIASYDFAFTDRLMEEIVKYGMEPFYRLGCSIENLQHIRAYHIYPPEDNLKWAKICEGIIRHYNKGWGNGYHMNIRYWEIWNEPDNMPDADENPMWKGTMEQYFALYETAAGYLKQVFPEIRIGGYSSCGFYALSDADYSEVAHSSSRVGYFIEFFHRFLAYITSPEHACPLDFFSFHSYADIGDNVMYARYAREQLDRYGLKNTELIFNEWNAGVSLRGTAEDGARIASMMCALQNTPVDACMYYDAWVGSSYCGLFDPVRKTVFKAYYAFVCFNELYRLENQVRVEGAADGIYCLAAGNGEEGAFLLANLTGKEIPLQITVKGRNEGEEAEICAQLWRTDSVHEYQQSDLAGCRNSFRTEVLPEAVYLFRFPKMQNRAEGSDICG</sequence>
<accession>A0A1E3ANT9</accession>
<organism evidence="5 6">
    <name type="scientific">Eisenbergiella tayi</name>
    <dbReference type="NCBI Taxonomy" id="1432052"/>
    <lineage>
        <taxon>Bacteria</taxon>
        <taxon>Bacillati</taxon>
        <taxon>Bacillota</taxon>
        <taxon>Clostridia</taxon>
        <taxon>Lachnospirales</taxon>
        <taxon>Lachnospiraceae</taxon>
        <taxon>Eisenbergiella</taxon>
    </lineage>
</organism>
<comment type="caution">
    <text evidence="5">The sequence shown here is derived from an EMBL/GenBank/DDBJ whole genome shotgun (WGS) entry which is preliminary data.</text>
</comment>
<protein>
    <submittedName>
        <fullName evidence="5">Arabinose 5-phosphate isomerase KdsD</fullName>
        <ecNumber evidence="5">5.3.1.13</ecNumber>
    </submittedName>
</protein>
<keyword evidence="3" id="KW-0326">Glycosidase</keyword>
<dbReference type="Proteomes" id="UP000095003">
    <property type="component" value="Unassembled WGS sequence"/>
</dbReference>
<gene>
    <name evidence="5" type="primary">kdsD</name>
    <name evidence="5" type="ORF">BEH84_04755</name>
</gene>
<proteinExistence type="inferred from homology"/>
<dbReference type="AlphaFoldDB" id="A0A1E3ANT9"/>
<dbReference type="Gene3D" id="3.20.20.80">
    <property type="entry name" value="Glycosidases"/>
    <property type="match status" value="1"/>
</dbReference>
<dbReference type="Gene3D" id="3.40.50.10490">
    <property type="entry name" value="Glucose-6-phosphate isomerase like protein, domain 1"/>
    <property type="match status" value="1"/>
</dbReference>
<evidence type="ECO:0000313" key="6">
    <source>
        <dbReference type="Proteomes" id="UP000095003"/>
    </source>
</evidence>
<dbReference type="GO" id="GO:0019146">
    <property type="term" value="F:arabinose-5-phosphate isomerase activity"/>
    <property type="evidence" value="ECO:0007669"/>
    <property type="project" value="UniProtKB-EC"/>
</dbReference>
<keyword evidence="2" id="KW-0378">Hydrolase</keyword>
<dbReference type="InterPro" id="IPR017853">
    <property type="entry name" value="GH"/>
</dbReference>
<evidence type="ECO:0000256" key="1">
    <source>
        <dbReference type="ARBA" id="ARBA00008875"/>
    </source>
</evidence>
<dbReference type="PROSITE" id="PS51464">
    <property type="entry name" value="SIS"/>
    <property type="match status" value="1"/>
</dbReference>